<dbReference type="OrthoDB" id="8755073at2"/>
<evidence type="ECO:0000313" key="4">
    <source>
        <dbReference type="Proteomes" id="UP000298218"/>
    </source>
</evidence>
<dbReference type="InterPro" id="IPR013538">
    <property type="entry name" value="ASHA1/2-like_C"/>
</dbReference>
<evidence type="ECO:0000259" key="2">
    <source>
        <dbReference type="Pfam" id="PF08327"/>
    </source>
</evidence>
<dbReference type="Gene3D" id="3.30.530.20">
    <property type="match status" value="1"/>
</dbReference>
<dbReference type="Proteomes" id="UP000298218">
    <property type="component" value="Unassembled WGS sequence"/>
</dbReference>
<sequence>MTYDFEVSTIDPRVGGTYEAWDGYITGHTVALDPRRRIMQSWRTPDFTDEDLDSEIEVLFEAVAEGTHVTIRHSDVPTLQRSYEEGGWEDSYFVPMRAYFASL</sequence>
<accession>A0A4Y8KN24</accession>
<reference evidence="3 4" key="1">
    <citation type="submission" date="2019-03" db="EMBL/GenBank/DDBJ databases">
        <title>Genomics of glacier-inhabiting Cryobacterium strains.</title>
        <authorList>
            <person name="Liu Q."/>
            <person name="Xin Y.-H."/>
        </authorList>
    </citation>
    <scope>NUCLEOTIDE SEQUENCE [LARGE SCALE GENOMIC DNA]</scope>
    <source>
        <strain evidence="3 4">CGMCC 1.4292</strain>
    </source>
</reference>
<dbReference type="EMBL" id="SOHQ01000028">
    <property type="protein sequence ID" value="TFD78615.1"/>
    <property type="molecule type" value="Genomic_DNA"/>
</dbReference>
<dbReference type="InterPro" id="IPR023393">
    <property type="entry name" value="START-like_dom_sf"/>
</dbReference>
<feature type="domain" description="Activator of Hsp90 ATPase homologue 1/2-like C-terminal" evidence="2">
    <location>
        <begin position="7"/>
        <end position="99"/>
    </location>
</feature>
<organism evidence="3 4">
    <name type="scientific">Cryobacterium psychrophilum</name>
    <dbReference type="NCBI Taxonomy" id="41988"/>
    <lineage>
        <taxon>Bacteria</taxon>
        <taxon>Bacillati</taxon>
        <taxon>Actinomycetota</taxon>
        <taxon>Actinomycetes</taxon>
        <taxon>Micrococcales</taxon>
        <taxon>Microbacteriaceae</taxon>
        <taxon>Cryobacterium</taxon>
    </lineage>
</organism>
<dbReference type="AlphaFoldDB" id="A0A4Y8KN24"/>
<dbReference type="RefSeq" id="WP_134174038.1">
    <property type="nucleotide sequence ID" value="NZ_SODI01000001.1"/>
</dbReference>
<evidence type="ECO:0000313" key="3">
    <source>
        <dbReference type="EMBL" id="TFD78615.1"/>
    </source>
</evidence>
<proteinExistence type="inferred from homology"/>
<dbReference type="SUPFAM" id="SSF55961">
    <property type="entry name" value="Bet v1-like"/>
    <property type="match status" value="1"/>
</dbReference>
<comment type="similarity">
    <text evidence="1">Belongs to the AHA1 family.</text>
</comment>
<evidence type="ECO:0000256" key="1">
    <source>
        <dbReference type="ARBA" id="ARBA00006817"/>
    </source>
</evidence>
<comment type="caution">
    <text evidence="3">The sequence shown here is derived from an EMBL/GenBank/DDBJ whole genome shotgun (WGS) entry which is preliminary data.</text>
</comment>
<keyword evidence="4" id="KW-1185">Reference proteome</keyword>
<gene>
    <name evidence="3" type="ORF">E3T53_10595</name>
</gene>
<name>A0A4Y8KN24_9MICO</name>
<protein>
    <recommendedName>
        <fullName evidence="2">Activator of Hsp90 ATPase homologue 1/2-like C-terminal domain-containing protein</fullName>
    </recommendedName>
</protein>
<dbReference type="Pfam" id="PF08327">
    <property type="entry name" value="AHSA1"/>
    <property type="match status" value="1"/>
</dbReference>